<sequence>MAALSSRPLMSPVPASTGYKPDLVVSRVPKNSAMILQRIDLAEPVYVPVSSPSSSQSNRAWLPRRVRLEGSYESLTEDKTVETIVNRSHHGKIKRNVNTDKMDGFGGNGRATISTTKPVLEQDHKTTGAATNADSRQRTPTSEPWKVMLYGKHVKSLRQSRPSSQLGSSSALKTYERTPMLIGNGGETHEGPLDALSVVTANAARSL</sequence>
<feature type="region of interest" description="Disordered" evidence="1">
    <location>
        <begin position="1"/>
        <end position="21"/>
    </location>
</feature>
<evidence type="ECO:0000256" key="1">
    <source>
        <dbReference type="SAM" id="MobiDB-lite"/>
    </source>
</evidence>
<dbReference type="Proteomes" id="UP000232323">
    <property type="component" value="Unassembled WGS sequence"/>
</dbReference>
<keyword evidence="3" id="KW-1185">Reference proteome</keyword>
<reference evidence="2 3" key="1">
    <citation type="submission" date="2017-08" db="EMBL/GenBank/DDBJ databases">
        <title>Acidophilic green algal genome provides insights into adaptation to an acidic environment.</title>
        <authorList>
            <person name="Hirooka S."/>
            <person name="Hirose Y."/>
            <person name="Kanesaki Y."/>
            <person name="Higuchi S."/>
            <person name="Fujiwara T."/>
            <person name="Onuma R."/>
            <person name="Era A."/>
            <person name="Ohbayashi R."/>
            <person name="Uzuka A."/>
            <person name="Nozaki H."/>
            <person name="Yoshikawa H."/>
            <person name="Miyagishima S.Y."/>
        </authorList>
    </citation>
    <scope>NUCLEOTIDE SEQUENCE [LARGE SCALE GENOMIC DNA]</scope>
    <source>
        <strain evidence="2 3">NIES-2499</strain>
    </source>
</reference>
<feature type="non-terminal residue" evidence="2">
    <location>
        <position position="207"/>
    </location>
</feature>
<evidence type="ECO:0000313" key="2">
    <source>
        <dbReference type="EMBL" id="GAX83341.1"/>
    </source>
</evidence>
<comment type="caution">
    <text evidence="2">The sequence shown here is derived from an EMBL/GenBank/DDBJ whole genome shotgun (WGS) entry which is preliminary data.</text>
</comment>
<accession>A0A250XJS6</accession>
<feature type="compositionally biased region" description="Polar residues" evidence="1">
    <location>
        <begin position="128"/>
        <end position="142"/>
    </location>
</feature>
<protein>
    <submittedName>
        <fullName evidence="2">Uncharacterized protein</fullName>
    </submittedName>
</protein>
<feature type="region of interest" description="Disordered" evidence="1">
    <location>
        <begin position="156"/>
        <end position="192"/>
    </location>
</feature>
<gene>
    <name evidence="2" type="ORF">CEUSTIGMA_g10766.t1</name>
</gene>
<evidence type="ECO:0000313" key="3">
    <source>
        <dbReference type="Proteomes" id="UP000232323"/>
    </source>
</evidence>
<proteinExistence type="predicted"/>
<organism evidence="2 3">
    <name type="scientific">Chlamydomonas eustigma</name>
    <dbReference type="NCBI Taxonomy" id="1157962"/>
    <lineage>
        <taxon>Eukaryota</taxon>
        <taxon>Viridiplantae</taxon>
        <taxon>Chlorophyta</taxon>
        <taxon>core chlorophytes</taxon>
        <taxon>Chlorophyceae</taxon>
        <taxon>CS clade</taxon>
        <taxon>Chlamydomonadales</taxon>
        <taxon>Chlamydomonadaceae</taxon>
        <taxon>Chlamydomonas</taxon>
    </lineage>
</organism>
<dbReference type="EMBL" id="BEGY01000097">
    <property type="protein sequence ID" value="GAX83341.1"/>
    <property type="molecule type" value="Genomic_DNA"/>
</dbReference>
<feature type="compositionally biased region" description="Low complexity" evidence="1">
    <location>
        <begin position="159"/>
        <end position="170"/>
    </location>
</feature>
<name>A0A250XJS6_9CHLO</name>
<feature type="region of interest" description="Disordered" evidence="1">
    <location>
        <begin position="121"/>
        <end position="142"/>
    </location>
</feature>
<dbReference type="AlphaFoldDB" id="A0A250XJS6"/>